<organism evidence="1 2">
    <name type="scientific">Catharanthus roseus</name>
    <name type="common">Madagascar periwinkle</name>
    <name type="synonym">Vinca rosea</name>
    <dbReference type="NCBI Taxonomy" id="4058"/>
    <lineage>
        <taxon>Eukaryota</taxon>
        <taxon>Viridiplantae</taxon>
        <taxon>Streptophyta</taxon>
        <taxon>Embryophyta</taxon>
        <taxon>Tracheophyta</taxon>
        <taxon>Spermatophyta</taxon>
        <taxon>Magnoliopsida</taxon>
        <taxon>eudicotyledons</taxon>
        <taxon>Gunneridae</taxon>
        <taxon>Pentapetalae</taxon>
        <taxon>asterids</taxon>
        <taxon>lamiids</taxon>
        <taxon>Gentianales</taxon>
        <taxon>Apocynaceae</taxon>
        <taxon>Rauvolfioideae</taxon>
        <taxon>Vinceae</taxon>
        <taxon>Catharanthinae</taxon>
        <taxon>Catharanthus</taxon>
    </lineage>
</organism>
<name>A0ACC0AWL2_CATRO</name>
<sequence length="173" mass="18981">MVHGSKKKRAHPETSTPALASISPGTFTSPATTSKPPTTLTSFPQLPYSSPKSSYTFKKKREVAQRNRLLGHGGQGLGKHTDESRLFIEWEKYQELKANAECFYIETDSPMLTDEQFMLEVVGGSNKGYVYGFGSQYAAINVERQGGSSSSSLISPVSSAVAHDDCIEREKRL</sequence>
<evidence type="ECO:0000313" key="2">
    <source>
        <dbReference type="Proteomes" id="UP001060085"/>
    </source>
</evidence>
<evidence type="ECO:0000313" key="1">
    <source>
        <dbReference type="EMBL" id="KAI5664514.1"/>
    </source>
</evidence>
<comment type="caution">
    <text evidence="1">The sequence shown here is derived from an EMBL/GenBank/DDBJ whole genome shotgun (WGS) entry which is preliminary data.</text>
</comment>
<dbReference type="Proteomes" id="UP001060085">
    <property type="component" value="Linkage Group LG05"/>
</dbReference>
<proteinExistence type="predicted"/>
<reference evidence="2" key="1">
    <citation type="journal article" date="2023" name="Nat. Plants">
        <title>Single-cell RNA sequencing provides a high-resolution roadmap for understanding the multicellular compartmentation of specialized metabolism.</title>
        <authorList>
            <person name="Sun S."/>
            <person name="Shen X."/>
            <person name="Li Y."/>
            <person name="Li Y."/>
            <person name="Wang S."/>
            <person name="Li R."/>
            <person name="Zhang H."/>
            <person name="Shen G."/>
            <person name="Guo B."/>
            <person name="Wei J."/>
            <person name="Xu J."/>
            <person name="St-Pierre B."/>
            <person name="Chen S."/>
            <person name="Sun C."/>
        </authorList>
    </citation>
    <scope>NUCLEOTIDE SEQUENCE [LARGE SCALE GENOMIC DNA]</scope>
</reference>
<protein>
    <submittedName>
        <fullName evidence="1">Uncharacterized protein</fullName>
    </submittedName>
</protein>
<accession>A0ACC0AWL2</accession>
<keyword evidence="2" id="KW-1185">Reference proteome</keyword>
<dbReference type="EMBL" id="CM044705">
    <property type="protein sequence ID" value="KAI5664514.1"/>
    <property type="molecule type" value="Genomic_DNA"/>
</dbReference>
<gene>
    <name evidence="1" type="ORF">M9H77_23837</name>
</gene>